<proteinExistence type="predicted"/>
<dbReference type="SMART" id="SM00899">
    <property type="entry name" value="FeoA"/>
    <property type="match status" value="1"/>
</dbReference>
<dbReference type="SUPFAM" id="SSF50037">
    <property type="entry name" value="C-terminal domain of transcriptional repressors"/>
    <property type="match status" value="1"/>
</dbReference>
<accession>A0A4R6DU60</accession>
<gene>
    <name evidence="2" type="ORF">C7389_11498</name>
</gene>
<dbReference type="AlphaFoldDB" id="A0A4R6DU60"/>
<feature type="domain" description="Ferrous iron transporter FeoA-like" evidence="1">
    <location>
        <begin position="7"/>
        <end position="78"/>
    </location>
</feature>
<keyword evidence="3" id="KW-1185">Reference proteome</keyword>
<dbReference type="Proteomes" id="UP000295129">
    <property type="component" value="Unassembled WGS sequence"/>
</dbReference>
<evidence type="ECO:0000259" key="1">
    <source>
        <dbReference type="SMART" id="SM00899"/>
    </source>
</evidence>
<sequence>MSQQERIRLLGTPVGREVRLAEFGDDIDPLQREQLHAYGLSVPHKLKVLQQHPLTVVLCDHVEIAIEHAVAQHLWVESAA</sequence>
<dbReference type="OrthoDB" id="9181214at2"/>
<name>A0A4R6DU60_9RHOO</name>
<dbReference type="InterPro" id="IPR007167">
    <property type="entry name" value="Fe-transptr_FeoA-like"/>
</dbReference>
<reference evidence="2 3" key="1">
    <citation type="submission" date="2019-03" db="EMBL/GenBank/DDBJ databases">
        <title>Genomic Encyclopedia of Type Strains, Phase IV (KMG-IV): sequencing the most valuable type-strain genomes for metagenomic binning, comparative biology and taxonomic classification.</title>
        <authorList>
            <person name="Goeker M."/>
        </authorList>
    </citation>
    <scope>NUCLEOTIDE SEQUENCE [LARGE SCALE GENOMIC DNA]</scope>
    <source>
        <strain evidence="2 3">DSM 12121</strain>
    </source>
</reference>
<dbReference type="GO" id="GO:0046914">
    <property type="term" value="F:transition metal ion binding"/>
    <property type="evidence" value="ECO:0007669"/>
    <property type="project" value="InterPro"/>
</dbReference>
<dbReference type="InterPro" id="IPR008988">
    <property type="entry name" value="Transcriptional_repressor_C"/>
</dbReference>
<protein>
    <recommendedName>
        <fullName evidence="1">Ferrous iron transporter FeoA-like domain-containing protein</fullName>
    </recommendedName>
</protein>
<evidence type="ECO:0000313" key="2">
    <source>
        <dbReference type="EMBL" id="TDN48711.1"/>
    </source>
</evidence>
<dbReference type="EMBL" id="SNVV01000014">
    <property type="protein sequence ID" value="TDN48711.1"/>
    <property type="molecule type" value="Genomic_DNA"/>
</dbReference>
<evidence type="ECO:0000313" key="3">
    <source>
        <dbReference type="Proteomes" id="UP000295129"/>
    </source>
</evidence>
<dbReference type="RefSeq" id="WP_133593332.1">
    <property type="nucleotide sequence ID" value="NZ_SNVV01000014.1"/>
</dbReference>
<organism evidence="2 3">
    <name type="scientific">Azoarcus indigens</name>
    <dbReference type="NCBI Taxonomy" id="29545"/>
    <lineage>
        <taxon>Bacteria</taxon>
        <taxon>Pseudomonadati</taxon>
        <taxon>Pseudomonadota</taxon>
        <taxon>Betaproteobacteria</taxon>
        <taxon>Rhodocyclales</taxon>
        <taxon>Zoogloeaceae</taxon>
        <taxon>Azoarcus</taxon>
    </lineage>
</organism>
<comment type="caution">
    <text evidence="2">The sequence shown here is derived from an EMBL/GenBank/DDBJ whole genome shotgun (WGS) entry which is preliminary data.</text>
</comment>